<dbReference type="EMBL" id="MT144429">
    <property type="protein sequence ID" value="QJA53530.1"/>
    <property type="molecule type" value="Genomic_DNA"/>
</dbReference>
<reference evidence="2" key="1">
    <citation type="submission" date="2020-03" db="EMBL/GenBank/DDBJ databases">
        <title>The deep terrestrial virosphere.</title>
        <authorList>
            <person name="Holmfeldt K."/>
            <person name="Nilsson E."/>
            <person name="Simone D."/>
            <person name="Lopez-Fernandez M."/>
            <person name="Wu X."/>
            <person name="de Brujin I."/>
            <person name="Lundin D."/>
            <person name="Andersson A."/>
            <person name="Bertilsson S."/>
            <person name="Dopson M."/>
        </authorList>
    </citation>
    <scope>NUCLEOTIDE SEQUENCE</scope>
    <source>
        <strain evidence="2">TM448A03636</strain>
    </source>
</reference>
<evidence type="ECO:0000313" key="2">
    <source>
        <dbReference type="EMBL" id="QJA53530.1"/>
    </source>
</evidence>
<accession>A0A6H2A260</accession>
<keyword evidence="1" id="KW-0175">Coiled coil</keyword>
<proteinExistence type="predicted"/>
<evidence type="ECO:0000256" key="1">
    <source>
        <dbReference type="SAM" id="Coils"/>
    </source>
</evidence>
<sequence>MNDKEALRQRIAAAQRRMDELPARTIEYGNIAMALHDDSIDQAKLRQVIERLRRQAEELSLAGES</sequence>
<organism evidence="2">
    <name type="scientific">viral metagenome</name>
    <dbReference type="NCBI Taxonomy" id="1070528"/>
    <lineage>
        <taxon>unclassified sequences</taxon>
        <taxon>metagenomes</taxon>
        <taxon>organismal metagenomes</taxon>
    </lineage>
</organism>
<protein>
    <submittedName>
        <fullName evidence="2">Uncharacterized protein</fullName>
    </submittedName>
</protein>
<gene>
    <name evidence="2" type="ORF">TM448A03636_0006</name>
</gene>
<name>A0A6H2A260_9ZZZZ</name>
<dbReference type="AlphaFoldDB" id="A0A6H2A260"/>
<feature type="coiled-coil region" evidence="1">
    <location>
        <begin position="4"/>
        <end position="62"/>
    </location>
</feature>